<dbReference type="EMBL" id="ML736192">
    <property type="protein sequence ID" value="KAE8379622.1"/>
    <property type="molecule type" value="Genomic_DNA"/>
</dbReference>
<keyword evidence="1" id="KW-0472">Membrane</keyword>
<feature type="transmembrane region" description="Helical" evidence="1">
    <location>
        <begin position="12"/>
        <end position="30"/>
    </location>
</feature>
<protein>
    <submittedName>
        <fullName evidence="2">Uncharacterized protein</fullName>
    </submittedName>
</protein>
<evidence type="ECO:0000313" key="2">
    <source>
        <dbReference type="EMBL" id="KAE8379622.1"/>
    </source>
</evidence>
<feature type="transmembrane region" description="Helical" evidence="1">
    <location>
        <begin position="50"/>
        <end position="70"/>
    </location>
</feature>
<evidence type="ECO:0000256" key="1">
    <source>
        <dbReference type="SAM" id="Phobius"/>
    </source>
</evidence>
<gene>
    <name evidence="2" type="ORF">BDV26DRAFT_259182</name>
</gene>
<proteinExistence type="predicted"/>
<keyword evidence="1" id="KW-0812">Transmembrane</keyword>
<accession>A0A5N7BCX9</accession>
<evidence type="ECO:0000313" key="3">
    <source>
        <dbReference type="Proteomes" id="UP000326198"/>
    </source>
</evidence>
<organism evidence="2 3">
    <name type="scientific">Aspergillus bertholletiae</name>
    <dbReference type="NCBI Taxonomy" id="1226010"/>
    <lineage>
        <taxon>Eukaryota</taxon>
        <taxon>Fungi</taxon>
        <taxon>Dikarya</taxon>
        <taxon>Ascomycota</taxon>
        <taxon>Pezizomycotina</taxon>
        <taxon>Eurotiomycetes</taxon>
        <taxon>Eurotiomycetidae</taxon>
        <taxon>Eurotiales</taxon>
        <taxon>Aspergillaceae</taxon>
        <taxon>Aspergillus</taxon>
        <taxon>Aspergillus subgen. Circumdati</taxon>
    </lineage>
</organism>
<keyword evidence="3" id="KW-1185">Reference proteome</keyword>
<dbReference type="Proteomes" id="UP000326198">
    <property type="component" value="Unassembled WGS sequence"/>
</dbReference>
<sequence length="73" mass="8427">MHGALRVSLEDILMVLSIGFSVIDGVLFWGRGHHQGCCIIRCIFKKEYCIFFGLSFLFVFILKGIFIRWLCVL</sequence>
<reference evidence="2 3" key="1">
    <citation type="submission" date="2019-04" db="EMBL/GenBank/DDBJ databases">
        <title>Friends and foes A comparative genomics studyof 23 Aspergillus species from section Flavi.</title>
        <authorList>
            <consortium name="DOE Joint Genome Institute"/>
            <person name="Kjaerbolling I."/>
            <person name="Vesth T."/>
            <person name="Frisvad J.C."/>
            <person name="Nybo J.L."/>
            <person name="Theobald S."/>
            <person name="Kildgaard S."/>
            <person name="Isbrandt T."/>
            <person name="Kuo A."/>
            <person name="Sato A."/>
            <person name="Lyhne E.K."/>
            <person name="Kogle M.E."/>
            <person name="Wiebenga A."/>
            <person name="Kun R.S."/>
            <person name="Lubbers R.J."/>
            <person name="Makela M.R."/>
            <person name="Barry K."/>
            <person name="Chovatia M."/>
            <person name="Clum A."/>
            <person name="Daum C."/>
            <person name="Haridas S."/>
            <person name="He G."/>
            <person name="LaButti K."/>
            <person name="Lipzen A."/>
            <person name="Mondo S."/>
            <person name="Riley R."/>
            <person name="Salamov A."/>
            <person name="Simmons B.A."/>
            <person name="Magnuson J.K."/>
            <person name="Henrissat B."/>
            <person name="Mortensen U.H."/>
            <person name="Larsen T.O."/>
            <person name="Devries R.P."/>
            <person name="Grigoriev I.V."/>
            <person name="Machida M."/>
            <person name="Baker S.E."/>
            <person name="Andersen M.R."/>
        </authorList>
    </citation>
    <scope>NUCLEOTIDE SEQUENCE [LARGE SCALE GENOMIC DNA]</scope>
    <source>
        <strain evidence="2 3">IBT 29228</strain>
    </source>
</reference>
<dbReference type="AlphaFoldDB" id="A0A5N7BCX9"/>
<keyword evidence="1" id="KW-1133">Transmembrane helix</keyword>
<name>A0A5N7BCX9_9EURO</name>